<dbReference type="AlphaFoldDB" id="A0A844Y5A2"/>
<evidence type="ECO:0000313" key="2">
    <source>
        <dbReference type="EMBL" id="MXO52709.1"/>
    </source>
</evidence>
<feature type="region of interest" description="Disordered" evidence="1">
    <location>
        <begin position="185"/>
        <end position="215"/>
    </location>
</feature>
<accession>A0A844Y5A2</accession>
<sequence length="215" mass="23344">MCWRVSPVMQIAPRLALAAAVIALGGATGGAVIGAQIGETGIIRHASVGGERPQYDFQADYDRPNLARTDERPPDHYAIETPEGHFEVGELRERGLYRNRRYSAYDAALAAEDRAWEQDMAALSSDDWQPDPRFADREWRRAGGNAYESREYGVTVIRNTPDNTRSVAASKAGGMEDVAPAAQLPVNEPAPSAIGPQEVQPLDLPVPVTLPPPSQ</sequence>
<proteinExistence type="predicted"/>
<evidence type="ECO:0000256" key="1">
    <source>
        <dbReference type="SAM" id="MobiDB-lite"/>
    </source>
</evidence>
<gene>
    <name evidence="2" type="ORF">GRI47_01650</name>
</gene>
<name>A0A844Y5A2_9SPHN</name>
<dbReference type="Proteomes" id="UP000430272">
    <property type="component" value="Unassembled WGS sequence"/>
</dbReference>
<reference evidence="2 3" key="1">
    <citation type="submission" date="2019-12" db="EMBL/GenBank/DDBJ databases">
        <title>Genomic-based taxomic classification of the family Erythrobacteraceae.</title>
        <authorList>
            <person name="Xu L."/>
        </authorList>
    </citation>
    <scope>NUCLEOTIDE SEQUENCE [LARGE SCALE GENOMIC DNA]</scope>
    <source>
        <strain evidence="2 3">JCM 17468</strain>
    </source>
</reference>
<dbReference type="EMBL" id="WTYD01000001">
    <property type="protein sequence ID" value="MXO52709.1"/>
    <property type="molecule type" value="Genomic_DNA"/>
</dbReference>
<evidence type="ECO:0000313" key="3">
    <source>
        <dbReference type="Proteomes" id="UP000430272"/>
    </source>
</evidence>
<organism evidence="2 3">
    <name type="scientific">Qipengyuania pelagi</name>
    <dbReference type="NCBI Taxonomy" id="994320"/>
    <lineage>
        <taxon>Bacteria</taxon>
        <taxon>Pseudomonadati</taxon>
        <taxon>Pseudomonadota</taxon>
        <taxon>Alphaproteobacteria</taxon>
        <taxon>Sphingomonadales</taxon>
        <taxon>Erythrobacteraceae</taxon>
        <taxon>Qipengyuania</taxon>
    </lineage>
</organism>
<protein>
    <submittedName>
        <fullName evidence="2">Uncharacterized protein</fullName>
    </submittedName>
</protein>
<comment type="caution">
    <text evidence="2">The sequence shown here is derived from an EMBL/GenBank/DDBJ whole genome shotgun (WGS) entry which is preliminary data.</text>
</comment>
<keyword evidence="3" id="KW-1185">Reference proteome</keyword>
<dbReference type="RefSeq" id="WP_344870878.1">
    <property type="nucleotide sequence ID" value="NZ_BAABDV010000001.1"/>
</dbReference>